<organism evidence="3 4">
    <name type="scientific">Shewanella submarina</name>
    <dbReference type="NCBI Taxonomy" id="2016376"/>
    <lineage>
        <taxon>Bacteria</taxon>
        <taxon>Pseudomonadati</taxon>
        <taxon>Pseudomonadota</taxon>
        <taxon>Gammaproteobacteria</taxon>
        <taxon>Alteromonadales</taxon>
        <taxon>Shewanellaceae</taxon>
        <taxon>Shewanella</taxon>
    </lineage>
</organism>
<protein>
    <submittedName>
        <fullName evidence="3">Ig-like domain-containing protein</fullName>
    </submittedName>
</protein>
<dbReference type="Gene3D" id="2.60.40.10">
    <property type="entry name" value="Immunoglobulins"/>
    <property type="match status" value="1"/>
</dbReference>
<dbReference type="Gene3D" id="2.150.10.10">
    <property type="entry name" value="Serralysin-like metalloprotease, C-terminal"/>
    <property type="match status" value="1"/>
</dbReference>
<feature type="region of interest" description="Disordered" evidence="2">
    <location>
        <begin position="1"/>
        <end position="33"/>
    </location>
</feature>
<dbReference type="NCBIfam" id="NF033510">
    <property type="entry name" value="Ca_tandemer"/>
    <property type="match status" value="1"/>
</dbReference>
<feature type="compositionally biased region" description="Polar residues" evidence="2">
    <location>
        <begin position="11"/>
        <end position="25"/>
    </location>
</feature>
<dbReference type="PRINTS" id="PR00313">
    <property type="entry name" value="CABNDNGRPT"/>
</dbReference>
<comment type="caution">
    <text evidence="3">The sequence shown here is derived from an EMBL/GenBank/DDBJ whole genome shotgun (WGS) entry which is preliminary data.</text>
</comment>
<keyword evidence="4" id="KW-1185">Reference proteome</keyword>
<dbReference type="SUPFAM" id="SSF51120">
    <property type="entry name" value="beta-Roll"/>
    <property type="match status" value="1"/>
</dbReference>
<dbReference type="PROSITE" id="PS00330">
    <property type="entry name" value="HEMOLYSIN_CALCIUM"/>
    <property type="match status" value="3"/>
</dbReference>
<dbReference type="InterPro" id="IPR010221">
    <property type="entry name" value="VCBS_dom"/>
</dbReference>
<sequence>MAADPDATIDASVTTTDAAGNSTTATDKEGYSVDTTPAPAPLVEFQGAGADDIYNIDEIGIDDTVTAKITLAVGTVIGDTLVVKDGNGTVLFDGPVTQAMLDEGLLVEVPVADAVNNVNVSAQVTDKAGNPSAEANDTAGVDNVAPEASITLDSNITEDDIINAEESGQVIAITGTVGGDVQPGDTVTLTINGKTFTGTVANDFTFSINVPGADLAADPDATIDASVTTTDAAGNSTTATDKEGYSVDTTAPTIPTVTILDDVPSEDGTITEAELGNDKVQLQVNVDHSELENGGHVTLTINIGGIAQSVTLVWNVETNQLESSPSDFQFEYDSVKGTITWNEDVADGETITVDATQTDKAGNTSVPGSDSAIVDLSPSAKDGSYDVGEIFTFSGKENTDQEDLVSDVVDDGKPNDPADDAPLAIKLNSLPSGGTLKFLNKETGEWEDVTEAHIGRDDLFDENTQFVFEAEDYHFRAGAGDANQHSVEQNGITVSAVKFTDIHNENTFTDAKLQFDNADNEKGFGVNGNEVNAQESEALVIEFGNGDVSDVTLNVGSIWGHFDEDGHNATIQIALYKDGVLQELIPVPDLFNEFGKTGEGSINIKGYGDFDEIRLYVTSENGANSNFVLQSVEVNNTPSFDYEAVDSHGQTDGGTITFDGETDKLIHLQDPDSLLVSEKQLQNGDVVADGKLKVSAPDGLSIITITIGAISTNIDLAEANAFPQEIIGEYGVLTILGYSTETGEISYNYTLSEGQDHSSGNTLTDEFTVTVEDADGDTDSSTIKVDIKDSEHKAKDDSADLDVSPVSIGISDIKAGFDSQELSSDEAEIEWGYGIGDDDDGSEYEFEPADDLSVDVMLSGGRFVLGEFEHENNTITLNDTVITSTTLNIQLNIGGELVSIAIPISHDETANGNGSDPDTVTMTLPEGYEFTYGGVEYVLNILGFLSEDSNGEGTPVLSFSTPEGGESEYEIVAEIKPVQSDAPSVTGNVLNNDLAGADTDEHAESDKGITLVGVEAGDKGDGHTSGNIGVEIQGQYGVLTLNADGSYTYTQTESLPDGEATAKDIFTYTIEDEDGDKSSATLTINLSTSTPPEQVDGVMGGDRVELELDDDDVMEDGSDSDTEDLEFTAGNFDVKNIAFAHPDNMKITVDGLDESDNNELSWNPGGNGTLVGSINGVDVIILSLAYDTITAGNEGDVDVTAELLVPLKHLPGTDELTISGIEVIATDTDGNQAKGTVSIEVEDSEVSAESINIENITAAGRYSGTFNVSGADDGFTADLSGNITGWSEANTSADSGLTHMGKTVYFRVDADNKDELVAFVINGDSEETLFTLTLDPNSDSYVLDVYQPLQSSITSTTVKTENGGGNKDYFVINADGSGVHTDDKGDAKIYFSATASQSTVNANSKGIGAGNGLHTSGTDTLNAHFLEGTNQVSFSFVTKNGDPFTNAVTYKLYLADGTVVEGAGKTVLSGETISSNIAITKIELSYPSGSNANGDGFLVNGMSASTGTVDVSLNDLTADIIDSDGDRETIDIDLEFKGSGDANVRDIADGETLTGGSGIDVLQGSAGADTLNGGAGNDILQGGEGTDTLIGGLDDDTLIGGLGADTFVWQQGDTGSDIIKDFNKDEDILDISDLLIDVADRDLSEILTISTTEDGRSTRITINTDNDSDIEQEIILDGVVLGDADVINGLLTRGAEPTSQQSHTETSEQSNNQQLEALVDELNLKIIP</sequence>
<reference evidence="4" key="1">
    <citation type="journal article" date="2019" name="Int. J. Syst. Evol. Microbiol.">
        <title>The Global Catalogue of Microorganisms (GCM) 10K type strain sequencing project: providing services to taxonomists for standard genome sequencing and annotation.</title>
        <authorList>
            <consortium name="The Broad Institute Genomics Platform"/>
            <consortium name="The Broad Institute Genome Sequencing Center for Infectious Disease"/>
            <person name="Wu L."/>
            <person name="Ma J."/>
        </authorList>
    </citation>
    <scope>NUCLEOTIDE SEQUENCE [LARGE SCALE GENOMIC DNA]</scope>
    <source>
        <strain evidence="4">KCTC 52277</strain>
    </source>
</reference>
<dbReference type="Proteomes" id="UP001595621">
    <property type="component" value="Unassembled WGS sequence"/>
</dbReference>
<dbReference type="RefSeq" id="WP_380712834.1">
    <property type="nucleotide sequence ID" value="NZ_JBHRTD010000020.1"/>
</dbReference>
<name>A0ABV7GH84_9GAMM</name>
<dbReference type="Pfam" id="PF17963">
    <property type="entry name" value="Big_9"/>
    <property type="match status" value="1"/>
</dbReference>
<dbReference type="InterPro" id="IPR011049">
    <property type="entry name" value="Serralysin-like_metalloprot_C"/>
</dbReference>
<dbReference type="EMBL" id="JBHRTD010000020">
    <property type="protein sequence ID" value="MFC3140914.1"/>
    <property type="molecule type" value="Genomic_DNA"/>
</dbReference>
<dbReference type="InterPro" id="IPR001343">
    <property type="entry name" value="Hemolysn_Ca-bd"/>
</dbReference>
<dbReference type="InterPro" id="IPR018511">
    <property type="entry name" value="Hemolysin-typ_Ca-bd_CS"/>
</dbReference>
<dbReference type="Pfam" id="PF00353">
    <property type="entry name" value="HemolysinCabind"/>
    <property type="match status" value="1"/>
</dbReference>
<dbReference type="NCBIfam" id="TIGR01965">
    <property type="entry name" value="VCBS_repeat"/>
    <property type="match status" value="2"/>
</dbReference>
<evidence type="ECO:0000313" key="4">
    <source>
        <dbReference type="Proteomes" id="UP001595621"/>
    </source>
</evidence>
<dbReference type="InterPro" id="IPR049826">
    <property type="entry name" value="Ig-like_ice"/>
</dbReference>
<keyword evidence="1" id="KW-0106">Calcium</keyword>
<proteinExistence type="predicted"/>
<evidence type="ECO:0000256" key="2">
    <source>
        <dbReference type="SAM" id="MobiDB-lite"/>
    </source>
</evidence>
<accession>A0ABV7GH84</accession>
<evidence type="ECO:0000256" key="1">
    <source>
        <dbReference type="ARBA" id="ARBA00022837"/>
    </source>
</evidence>
<gene>
    <name evidence="3" type="ORF">ACFOE0_22430</name>
</gene>
<evidence type="ECO:0000313" key="3">
    <source>
        <dbReference type="EMBL" id="MFC3140914.1"/>
    </source>
</evidence>
<dbReference type="NCBIfam" id="NF012196">
    <property type="entry name" value="Ig_like_ice"/>
    <property type="match status" value="1"/>
</dbReference>
<dbReference type="InterPro" id="IPR013783">
    <property type="entry name" value="Ig-like_fold"/>
</dbReference>